<keyword evidence="1" id="KW-0479">Metal-binding</keyword>
<dbReference type="SUPFAM" id="SSF52540">
    <property type="entry name" value="P-loop containing nucleoside triphosphate hydrolases"/>
    <property type="match status" value="3"/>
</dbReference>
<evidence type="ECO:0000256" key="2">
    <source>
        <dbReference type="ARBA" id="ARBA00022741"/>
    </source>
</evidence>
<protein>
    <recommendedName>
        <fullName evidence="13">F-box protein</fullName>
    </recommendedName>
</protein>
<keyword evidence="6" id="KW-0067">ATP-binding</keyword>
<dbReference type="PROSITE" id="PS50181">
    <property type="entry name" value="FBOX"/>
    <property type="match status" value="1"/>
</dbReference>
<keyword evidence="5" id="KW-0862">Zinc</keyword>
<dbReference type="InterPro" id="IPR001650">
    <property type="entry name" value="Helicase_C-like"/>
</dbReference>
<dbReference type="InterPro" id="IPR049730">
    <property type="entry name" value="SNF2/RAD54-like_C"/>
</dbReference>
<dbReference type="InterPro" id="IPR036047">
    <property type="entry name" value="F-box-like_dom_sf"/>
</dbReference>
<feature type="domain" description="CW-type" evidence="9">
    <location>
        <begin position="382"/>
        <end position="433"/>
    </location>
</feature>
<comment type="caution">
    <text evidence="11">The sequence shown here is derived from an EMBL/GenBank/DDBJ whole genome shotgun (WGS) entry which is preliminary data.</text>
</comment>
<dbReference type="CDD" id="cd09917">
    <property type="entry name" value="F-box_SF"/>
    <property type="match status" value="1"/>
</dbReference>
<keyword evidence="2" id="KW-0547">Nucleotide-binding</keyword>
<dbReference type="GO" id="GO:0005634">
    <property type="term" value="C:nucleus"/>
    <property type="evidence" value="ECO:0007669"/>
    <property type="project" value="TreeGrafter"/>
</dbReference>
<dbReference type="Pfam" id="PF00271">
    <property type="entry name" value="Helicase_C"/>
    <property type="match status" value="1"/>
</dbReference>
<dbReference type="SMART" id="SM00490">
    <property type="entry name" value="HELICc"/>
    <property type="match status" value="1"/>
</dbReference>
<name>A0AAW1T0S4_9CHLO</name>
<keyword evidence="3" id="KW-0863">Zinc-finger</keyword>
<dbReference type="CDD" id="cd18008">
    <property type="entry name" value="DEXDc_SHPRH-like"/>
    <property type="match status" value="1"/>
</dbReference>
<evidence type="ECO:0000256" key="1">
    <source>
        <dbReference type="ARBA" id="ARBA00022723"/>
    </source>
</evidence>
<reference evidence="11 12" key="1">
    <citation type="journal article" date="2024" name="Nat. Commun.">
        <title>Phylogenomics reveals the evolutionary origins of lichenization in chlorophyte algae.</title>
        <authorList>
            <person name="Puginier C."/>
            <person name="Libourel C."/>
            <person name="Otte J."/>
            <person name="Skaloud P."/>
            <person name="Haon M."/>
            <person name="Grisel S."/>
            <person name="Petersen M."/>
            <person name="Berrin J.G."/>
            <person name="Delaux P.M."/>
            <person name="Dal Grande F."/>
            <person name="Keller J."/>
        </authorList>
    </citation>
    <scope>NUCLEOTIDE SEQUENCE [LARGE SCALE GENOMIC DNA]</scope>
    <source>
        <strain evidence="11 12">SAG 2523</strain>
    </source>
</reference>
<dbReference type="InterPro" id="IPR050628">
    <property type="entry name" value="SNF2_RAD54_helicase_TF"/>
</dbReference>
<evidence type="ECO:0000259" key="9">
    <source>
        <dbReference type="PROSITE" id="PS51050"/>
    </source>
</evidence>
<evidence type="ECO:0000313" key="11">
    <source>
        <dbReference type="EMBL" id="KAK9862359.1"/>
    </source>
</evidence>
<dbReference type="Pfam" id="PF12937">
    <property type="entry name" value="F-box-like"/>
    <property type="match status" value="1"/>
</dbReference>
<feature type="compositionally biased region" description="Basic and acidic residues" evidence="7">
    <location>
        <begin position="1179"/>
        <end position="1195"/>
    </location>
</feature>
<dbReference type="CDD" id="cd18793">
    <property type="entry name" value="SF2_C_SNF"/>
    <property type="match status" value="1"/>
</dbReference>
<evidence type="ECO:0008006" key="13">
    <source>
        <dbReference type="Google" id="ProtNLM"/>
    </source>
</evidence>
<dbReference type="AlphaFoldDB" id="A0AAW1T0S4"/>
<dbReference type="InterPro" id="IPR011124">
    <property type="entry name" value="Znf_CW"/>
</dbReference>
<dbReference type="PROSITE" id="PS51194">
    <property type="entry name" value="HELICASE_CTER"/>
    <property type="match status" value="1"/>
</dbReference>
<feature type="domain" description="Helicase C-terminal" evidence="10">
    <location>
        <begin position="1016"/>
        <end position="1173"/>
    </location>
</feature>
<organism evidence="11 12">
    <name type="scientific">Apatococcus fuscideae</name>
    <dbReference type="NCBI Taxonomy" id="2026836"/>
    <lineage>
        <taxon>Eukaryota</taxon>
        <taxon>Viridiplantae</taxon>
        <taxon>Chlorophyta</taxon>
        <taxon>core chlorophytes</taxon>
        <taxon>Trebouxiophyceae</taxon>
        <taxon>Chlorellales</taxon>
        <taxon>Chlorellaceae</taxon>
        <taxon>Apatococcus</taxon>
    </lineage>
</organism>
<evidence type="ECO:0000259" key="10">
    <source>
        <dbReference type="PROSITE" id="PS51194"/>
    </source>
</evidence>
<keyword evidence="4" id="KW-0378">Hydrolase</keyword>
<dbReference type="SUPFAM" id="SSF81383">
    <property type="entry name" value="F-box domain"/>
    <property type="match status" value="1"/>
</dbReference>
<dbReference type="InterPro" id="IPR038718">
    <property type="entry name" value="SNF2-like_sf"/>
</dbReference>
<dbReference type="Pfam" id="PF00176">
    <property type="entry name" value="SNF2-rel_dom"/>
    <property type="match status" value="1"/>
</dbReference>
<feature type="domain" description="F-box" evidence="8">
    <location>
        <begin position="179"/>
        <end position="215"/>
    </location>
</feature>
<dbReference type="InterPro" id="IPR017907">
    <property type="entry name" value="Znf_RING_CS"/>
</dbReference>
<sequence length="1219" mass="134218">MADQCLGYVLVPVEVLAEATLDKPVALSHDRLGIVQLETADGVCFREKLRSQTDSKRLSLLQALGRLVLKEGAAVRGTKVACSASEILVQAHVYVPGRLWDGVHAWKASPAAALVFTYLHSNTEPIADSPVPDGPAASLENKASKAFSLTACIDELSCCTADPPLPPLHPASRQPAALRSSLATLPCEVLEAIAAKLSPRHLASLAQTCKFFRAIAPCAIPGLDLKLFPHQRAALRWMMQHEDGQDDQPDPSWKSLKTSSGVPFYVCHATGRFSVDPAPLVPAVRGGMFCDDPGLGKTVTGLALILKSIGRVPACPAYGTLHKAAGPDPAAAASSGLLPVQATDPAQAEDPAQCHTDNLLCKPKWQEQDSLDQPTELEASQMGDGQLWVQCEMCNKWRLMPAEHQVDDSQSWFCHLHPDPALQSCSAREPSSYNHHFDACPGYFAKGTPSFLPGNVHHFQDLLKSHPDMCSDPYSGAWWLARQSPAALLRPCLVQREFQQPAEYSRLFADIGLLPAAQCETLQQDRGSKEGKTSRSKDGPSHKSHLWQMPWYLAEKLHLDTPALLQALGQGPLEQQRRMFLSSATLLVLPVNLVSHWQQQIQWHASSLRVAVLDGPSRGSSDARTLTPQHLAWDFDLVITTFQHLSSGWKASDKLSSPLLQVHWLRIILDEGHMLGASLSLTNKLQMACALTAKRRWVMTGTPVPQGPQAATVAHLQPLLAFLHHHPFGIQRNSWEERIQRPFEAKVWEARARLVQLLQSVMVRAAKSQLRSLPPLNRSITRLRFEPEHGQSYNDLVEVIARNLLLADWWDEDHSESLLAPRNSKWGAEMLKNVRLSCCVAGNCNLQVQEDDLKETLELLAGGLEITQVSATQAPWVPPEHPLAMVETALRDGGVCQKCSSPARLLIVAPCAHLLCNFCVASDRCKCPLPDCQARYTMQSVQDPARCQTNPNPKWEVPYEVIEYQPAYAQKGALGLSGGEWSPNWAITRSSKCVHLLQQLYTSGAAVKPPHHGSIEAPWTIKKCSKGSVRQLPSTKAIVFSQFWMHLQLIAAHLMQSQVEFALLKRDLQHRTKQEALAKFQGDPACGILLMDESGAVGLDLSFATHVFLMEPLADASLQAQVESRAHRMGAVKPIYVETLAMQGTAEEELLKVRDEQQQTNGTQPNDILRSEGASPRLGSERRRLTDREGYEAQKRAARNRVLSTLHRVRVPSASTTSP</sequence>
<evidence type="ECO:0000256" key="6">
    <source>
        <dbReference type="ARBA" id="ARBA00022840"/>
    </source>
</evidence>
<gene>
    <name evidence="11" type="ORF">WJX84_008280</name>
</gene>
<dbReference type="PANTHER" id="PTHR45626:SF14">
    <property type="entry name" value="ATP-DEPENDENT DNA HELICASE (EUROFUNG)"/>
    <property type="match status" value="1"/>
</dbReference>
<dbReference type="GO" id="GO:0008270">
    <property type="term" value="F:zinc ion binding"/>
    <property type="evidence" value="ECO:0007669"/>
    <property type="project" value="UniProtKB-KW"/>
</dbReference>
<dbReference type="GO" id="GO:0005524">
    <property type="term" value="F:ATP binding"/>
    <property type="evidence" value="ECO:0007669"/>
    <property type="project" value="UniProtKB-KW"/>
</dbReference>
<dbReference type="GO" id="GO:0016787">
    <property type="term" value="F:hydrolase activity"/>
    <property type="evidence" value="ECO:0007669"/>
    <property type="project" value="UniProtKB-KW"/>
</dbReference>
<accession>A0AAW1T0S4</accession>
<dbReference type="GO" id="GO:0008094">
    <property type="term" value="F:ATP-dependent activity, acting on DNA"/>
    <property type="evidence" value="ECO:0007669"/>
    <property type="project" value="TreeGrafter"/>
</dbReference>
<dbReference type="InterPro" id="IPR014001">
    <property type="entry name" value="Helicase_ATP-bd"/>
</dbReference>
<feature type="region of interest" description="Disordered" evidence="7">
    <location>
        <begin position="1158"/>
        <end position="1197"/>
    </location>
</feature>
<evidence type="ECO:0000256" key="5">
    <source>
        <dbReference type="ARBA" id="ARBA00022833"/>
    </source>
</evidence>
<dbReference type="InterPro" id="IPR027417">
    <property type="entry name" value="P-loop_NTPase"/>
</dbReference>
<feature type="compositionally biased region" description="Basic and acidic residues" evidence="7">
    <location>
        <begin position="526"/>
        <end position="541"/>
    </location>
</feature>
<dbReference type="PANTHER" id="PTHR45626">
    <property type="entry name" value="TRANSCRIPTION TERMINATION FACTOR 2-RELATED"/>
    <property type="match status" value="1"/>
</dbReference>
<evidence type="ECO:0000256" key="7">
    <source>
        <dbReference type="SAM" id="MobiDB-lite"/>
    </source>
</evidence>
<dbReference type="EMBL" id="JALJOV010000618">
    <property type="protein sequence ID" value="KAK9862359.1"/>
    <property type="molecule type" value="Genomic_DNA"/>
</dbReference>
<dbReference type="Gene3D" id="3.30.40.100">
    <property type="match status" value="1"/>
</dbReference>
<evidence type="ECO:0000313" key="12">
    <source>
        <dbReference type="Proteomes" id="UP001485043"/>
    </source>
</evidence>
<dbReference type="Gene3D" id="3.40.50.10810">
    <property type="entry name" value="Tandem AAA-ATPase domain"/>
    <property type="match status" value="1"/>
</dbReference>
<dbReference type="GO" id="GO:0006281">
    <property type="term" value="P:DNA repair"/>
    <property type="evidence" value="ECO:0007669"/>
    <property type="project" value="TreeGrafter"/>
</dbReference>
<evidence type="ECO:0000259" key="8">
    <source>
        <dbReference type="PROSITE" id="PS50181"/>
    </source>
</evidence>
<feature type="region of interest" description="Disordered" evidence="7">
    <location>
        <begin position="522"/>
        <end position="543"/>
    </location>
</feature>
<keyword evidence="12" id="KW-1185">Reference proteome</keyword>
<dbReference type="PROSITE" id="PS00518">
    <property type="entry name" value="ZF_RING_1"/>
    <property type="match status" value="1"/>
</dbReference>
<dbReference type="Gene3D" id="3.40.50.300">
    <property type="entry name" value="P-loop containing nucleotide triphosphate hydrolases"/>
    <property type="match status" value="1"/>
</dbReference>
<dbReference type="Proteomes" id="UP001485043">
    <property type="component" value="Unassembled WGS sequence"/>
</dbReference>
<dbReference type="InterPro" id="IPR000330">
    <property type="entry name" value="SNF2_N"/>
</dbReference>
<evidence type="ECO:0000256" key="3">
    <source>
        <dbReference type="ARBA" id="ARBA00022771"/>
    </source>
</evidence>
<dbReference type="SMART" id="SM00487">
    <property type="entry name" value="DEXDc"/>
    <property type="match status" value="1"/>
</dbReference>
<dbReference type="Pfam" id="PF07496">
    <property type="entry name" value="zf-CW"/>
    <property type="match status" value="1"/>
</dbReference>
<evidence type="ECO:0000256" key="4">
    <source>
        <dbReference type="ARBA" id="ARBA00022801"/>
    </source>
</evidence>
<proteinExistence type="predicted"/>
<dbReference type="InterPro" id="IPR001810">
    <property type="entry name" value="F-box_dom"/>
</dbReference>
<dbReference type="PROSITE" id="PS51050">
    <property type="entry name" value="ZF_CW"/>
    <property type="match status" value="1"/>
</dbReference>